<dbReference type="PRINTS" id="PR00821">
    <property type="entry name" value="TAGLIPASE"/>
</dbReference>
<evidence type="ECO:0000256" key="3">
    <source>
        <dbReference type="ARBA" id="ARBA00022525"/>
    </source>
</evidence>
<dbReference type="GO" id="GO:0005615">
    <property type="term" value="C:extracellular space"/>
    <property type="evidence" value="ECO:0007669"/>
    <property type="project" value="TreeGrafter"/>
</dbReference>
<dbReference type="Proteomes" id="UP001208570">
    <property type="component" value="Unassembled WGS sequence"/>
</dbReference>
<evidence type="ECO:0000256" key="2">
    <source>
        <dbReference type="ARBA" id="ARBA00010701"/>
    </source>
</evidence>
<dbReference type="PANTHER" id="PTHR11610">
    <property type="entry name" value="LIPASE"/>
    <property type="match status" value="1"/>
</dbReference>
<keyword evidence="7" id="KW-1185">Reference proteome</keyword>
<evidence type="ECO:0000256" key="1">
    <source>
        <dbReference type="ARBA" id="ARBA00004613"/>
    </source>
</evidence>
<feature type="domain" description="Lipase" evidence="5">
    <location>
        <begin position="105"/>
        <end position="306"/>
    </location>
</feature>
<dbReference type="EMBL" id="JAODUP010000487">
    <property type="protein sequence ID" value="KAK2148677.1"/>
    <property type="molecule type" value="Genomic_DNA"/>
</dbReference>
<dbReference type="Gene3D" id="3.40.50.1820">
    <property type="entry name" value="alpha/beta hydrolase"/>
    <property type="match status" value="1"/>
</dbReference>
<dbReference type="PANTHER" id="PTHR11610:SF173">
    <property type="entry name" value="LIPASE DOMAIN-CONTAINING PROTEIN-RELATED"/>
    <property type="match status" value="1"/>
</dbReference>
<reference evidence="6" key="1">
    <citation type="journal article" date="2023" name="Mol. Biol. Evol.">
        <title>Third-Generation Sequencing Reveals the Adaptive Role of the Epigenome in Three Deep-Sea Polychaetes.</title>
        <authorList>
            <person name="Perez M."/>
            <person name="Aroh O."/>
            <person name="Sun Y."/>
            <person name="Lan Y."/>
            <person name="Juniper S.K."/>
            <person name="Young C.R."/>
            <person name="Angers B."/>
            <person name="Qian P.Y."/>
        </authorList>
    </citation>
    <scope>NUCLEOTIDE SEQUENCE</scope>
    <source>
        <strain evidence="6">P08H-3</strain>
    </source>
</reference>
<dbReference type="Pfam" id="PF00151">
    <property type="entry name" value="Lipase"/>
    <property type="match status" value="1"/>
</dbReference>
<sequence>MFRSESCSPLTVPKAIQQSTERTFSEYQLPDCGISCQIILNLQQEKKYFVRGVTCPGLGDFNSDGAFEKFPEPTCPGDSSLELSYTMYSAGSGRGIVFDRNSVPSNFNPDWKTLFVVHGWSNNADSSWMAVIKDRLLANYDANCVIVGWGGPGGAENLHYGESASTTRTVGAETAEVMMNLITNGGGDAGLMHCAGHSLGAHVCGHFGRWAAARGMKPDRCTGMDPAGPLFGPNTNRSVGLYKDCAQFVDIISTDWTAGSTPHPDEPALMLGHQNYFPNDGHDQPGCPLSTCSHSIAHDYFLESIGNDCFVARESCTATNDLPVRDPGFVIVKSDEGSCSSCGRDCGLMGYGASRSNSDGIYRLETVADAPYCLG</sequence>
<dbReference type="GO" id="GO:0016298">
    <property type="term" value="F:lipase activity"/>
    <property type="evidence" value="ECO:0007669"/>
    <property type="project" value="InterPro"/>
</dbReference>
<proteinExistence type="inferred from homology"/>
<evidence type="ECO:0000259" key="5">
    <source>
        <dbReference type="Pfam" id="PF00151"/>
    </source>
</evidence>
<comment type="subcellular location">
    <subcellularLocation>
        <location evidence="1">Secreted</location>
    </subcellularLocation>
</comment>
<name>A0AAD9J8P6_9ANNE</name>
<comment type="similarity">
    <text evidence="2 4">Belongs to the AB hydrolase superfamily. Lipase family.</text>
</comment>
<dbReference type="InterPro" id="IPR000734">
    <property type="entry name" value="TAG_lipase"/>
</dbReference>
<evidence type="ECO:0000313" key="7">
    <source>
        <dbReference type="Proteomes" id="UP001208570"/>
    </source>
</evidence>
<accession>A0AAD9J8P6</accession>
<evidence type="ECO:0000256" key="4">
    <source>
        <dbReference type="RuleBase" id="RU004262"/>
    </source>
</evidence>
<gene>
    <name evidence="6" type="ORF">LSH36_487g01045</name>
</gene>
<keyword evidence="3" id="KW-0964">Secreted</keyword>
<dbReference type="SUPFAM" id="SSF53474">
    <property type="entry name" value="alpha/beta-Hydrolases"/>
    <property type="match status" value="1"/>
</dbReference>
<protein>
    <recommendedName>
        <fullName evidence="5">Lipase domain-containing protein</fullName>
    </recommendedName>
</protein>
<dbReference type="InterPro" id="IPR013818">
    <property type="entry name" value="Lipase"/>
</dbReference>
<dbReference type="InterPro" id="IPR029058">
    <property type="entry name" value="AB_hydrolase_fold"/>
</dbReference>
<organism evidence="6 7">
    <name type="scientific">Paralvinella palmiformis</name>
    <dbReference type="NCBI Taxonomy" id="53620"/>
    <lineage>
        <taxon>Eukaryota</taxon>
        <taxon>Metazoa</taxon>
        <taxon>Spiralia</taxon>
        <taxon>Lophotrochozoa</taxon>
        <taxon>Annelida</taxon>
        <taxon>Polychaeta</taxon>
        <taxon>Sedentaria</taxon>
        <taxon>Canalipalpata</taxon>
        <taxon>Terebellida</taxon>
        <taxon>Terebelliformia</taxon>
        <taxon>Alvinellidae</taxon>
        <taxon>Paralvinella</taxon>
    </lineage>
</organism>
<comment type="caution">
    <text evidence="6">The sequence shown here is derived from an EMBL/GenBank/DDBJ whole genome shotgun (WGS) entry which is preliminary data.</text>
</comment>
<evidence type="ECO:0000313" key="6">
    <source>
        <dbReference type="EMBL" id="KAK2148677.1"/>
    </source>
</evidence>
<dbReference type="AlphaFoldDB" id="A0AAD9J8P6"/>
<dbReference type="GO" id="GO:0016042">
    <property type="term" value="P:lipid catabolic process"/>
    <property type="evidence" value="ECO:0007669"/>
    <property type="project" value="TreeGrafter"/>
</dbReference>